<keyword evidence="11 21" id="KW-0808">Transferase</keyword>
<feature type="binding site" evidence="22 24">
    <location>
        <position position="278"/>
    </location>
    <ligand>
        <name>Zn(2+)</name>
        <dbReference type="ChEBI" id="CHEBI:29105"/>
    </ligand>
</feature>
<evidence type="ECO:0000313" key="26">
    <source>
        <dbReference type="Proteomes" id="UP000061660"/>
    </source>
</evidence>
<keyword evidence="17 21" id="KW-0170">Cobalt</keyword>
<comment type="pathway">
    <text evidence="4 21">Amino-acid biosynthesis; L-methionine biosynthesis via de novo pathway; L-methionine from L-homocysteine (MetH route): step 1/1.</text>
</comment>
<evidence type="ECO:0000256" key="6">
    <source>
        <dbReference type="ARBA" id="ARBA00012032"/>
    </source>
</evidence>
<evidence type="ECO:0000256" key="3">
    <source>
        <dbReference type="ARBA" id="ARBA00001956"/>
    </source>
</evidence>
<dbReference type="InterPro" id="IPR037010">
    <property type="entry name" value="VitB12-dep_Met_synth_activ_sf"/>
</dbReference>
<dbReference type="InterPro" id="IPR050554">
    <property type="entry name" value="Met_Synthase/Corrinoid"/>
</dbReference>
<keyword evidence="26" id="KW-1185">Reference proteome</keyword>
<name>A0A0U2KZI3_9BACL</name>
<evidence type="ECO:0000256" key="15">
    <source>
        <dbReference type="ARBA" id="ARBA00022833"/>
    </source>
</evidence>
<dbReference type="Gene3D" id="3.20.20.20">
    <property type="entry name" value="Dihydropteroate synthase-like"/>
    <property type="match status" value="1"/>
</dbReference>
<evidence type="ECO:0000256" key="1">
    <source>
        <dbReference type="ARBA" id="ARBA00001700"/>
    </source>
</evidence>
<keyword evidence="15 21" id="KW-0862">Zinc</keyword>
<dbReference type="GO" id="GO:0008705">
    <property type="term" value="F:methionine synthase activity"/>
    <property type="evidence" value="ECO:0007669"/>
    <property type="project" value="UniProtKB-UniRule"/>
</dbReference>
<evidence type="ECO:0000256" key="2">
    <source>
        <dbReference type="ARBA" id="ARBA00001947"/>
    </source>
</evidence>
<sequence length="1195" mass="133119">MMEVPFHHGMFLVHFRDKRFAEFRVYSTATKEMLVEKKRRQVWRQFERGLLMDKSSLQEQLQKKIMILDGAMGTMIQQENLTAEDFGGEELDGCNEILVLTRPDIIRKIHEAYFAAGADIVETNTFGATSVVLAEYGLQDRAREINLAAAKLAIEAANKYSTPEWPRYVAGAMGPTTKTLSVTGGVTFDELIDSYYEQALALIEAGVDALLLETSQDTLNVKAGSIGIRKAFDQMGRKLPLMISGTIEPMGTTLAGQNIESFYISLEHLEPISIGLNCATGPEFMRDHIRTLADIAGTAVSCYPNAGLPDENGNYHESPETLAMKMAGFAEQGWLNIAGGCCGTTPDHIRALAETLSSYKPRVHRGTHPPAVSGIETVYIEDANRPYMVGERTNVLGSRKFKRLIAEGKYEEASEIARAQVKGGAHVIDVCLQDPDRDEMADMQKFLELVVKKVKVPLMLDSTDHRVIELGLKYSQGKAIINSINLEDGEEKFEKVVPLIHKYGAAAVVGTIDERGQAITAKDKLEVARRSYDLLVNKYGMNPNDIIFDPLVFPVGTGDQQYIGSAKETIDGIRMIKEAMPDTETILGLSNVSFGLPEAGREVLNAVFLYHCTKAGLDYAIVNTEKLERYASIPEEERRLAENLIYDTNDDTLAAFVAHFRSKKVEKKEKISNLTLEERLASYVVEGTKEGLIPDLNDALQKYSPLEIINGPLMKGMEEVGRLFNNNELIVAEVLQSAEVMKASVSHLEQFMEKTESAVKGKIILATVKGDVHDIGKNLVEIILSNNGYKIINLGIKVPPEQLIEAYRKEKADAIGLSGLLVKSAQQMIVTAQDLKNAGIDVPILVGGAALTRKFTKTRIAPEYDGLVLYAKDAMDGLEIANKLSDPEQKQQLIRELRESMESDVKESGRKEEQMPELTRVKVSTLDRTVPVQQPPDLERRVLRDYPISHLMPYINMQMLLGHHLGLKGKVDRLLAEKDPKAVQLKETVDQILFEAQREGIIKAHGMYRFFPAQADGDDVLVYDPEDHTKVLQKFSFPRQQKEPYLCLADFLKPVESGEMDYVGFLVVTAGHGISELAAEWREKGDYLRSHALQAAALETAEAFAERIHQMMRDVWGFPDPAEMTMQERFGAKYRGQRFSFGYPACPNLDDQQQLFALMHPEDIGVHLTEGSMMEPEASVSAIVFAHPDARYFNA</sequence>
<evidence type="ECO:0000256" key="19">
    <source>
        <dbReference type="ARBA" id="ARBA00031040"/>
    </source>
</evidence>
<feature type="binding site" evidence="23">
    <location>
        <begin position="1192"/>
        <end position="1193"/>
    </location>
    <ligand>
        <name>S-adenosyl-L-methionine</name>
        <dbReference type="ChEBI" id="CHEBI:59789"/>
    </ligand>
</feature>
<dbReference type="STRING" id="162209.IJ22_21080"/>
<evidence type="ECO:0000256" key="8">
    <source>
        <dbReference type="ARBA" id="ARBA00022603"/>
    </source>
</evidence>
<feature type="binding site" description="axial binding residue" evidence="22">
    <location>
        <position position="773"/>
    </location>
    <ligand>
        <name>methylcob(III)alamin</name>
        <dbReference type="ChEBI" id="CHEBI:28115"/>
    </ligand>
    <ligandPart>
        <name>Co</name>
        <dbReference type="ChEBI" id="CHEBI:27638"/>
    </ligandPart>
</feature>
<proteinExistence type="inferred from homology"/>
<dbReference type="Gene3D" id="3.20.20.330">
    <property type="entry name" value="Homocysteine-binding-like domain"/>
    <property type="match status" value="1"/>
</dbReference>
<evidence type="ECO:0000256" key="20">
    <source>
        <dbReference type="NCBIfam" id="TIGR02082"/>
    </source>
</evidence>
<dbReference type="Gene3D" id="1.10.1240.10">
    <property type="entry name" value="Methionine synthase domain"/>
    <property type="match status" value="1"/>
</dbReference>
<dbReference type="Pfam" id="PF02607">
    <property type="entry name" value="B12-binding_2"/>
    <property type="match status" value="1"/>
</dbReference>
<dbReference type="EMBL" id="CP013652">
    <property type="protein sequence ID" value="ALS22482.1"/>
    <property type="molecule type" value="Genomic_DNA"/>
</dbReference>
<dbReference type="EC" id="2.1.1.13" evidence="6 20"/>
<dbReference type="Gene3D" id="3.40.50.280">
    <property type="entry name" value="Cobalamin-binding domain"/>
    <property type="match status" value="1"/>
</dbReference>
<dbReference type="InterPro" id="IPR036724">
    <property type="entry name" value="Cobalamin-bd_sf"/>
</dbReference>
<feature type="binding site" evidence="23">
    <location>
        <position position="818"/>
    </location>
    <ligand>
        <name>methylcob(III)alamin</name>
        <dbReference type="ChEBI" id="CHEBI:28115"/>
    </ligand>
</feature>
<dbReference type="GO" id="GO:0032259">
    <property type="term" value="P:methylation"/>
    <property type="evidence" value="ECO:0007669"/>
    <property type="project" value="UniProtKB-KW"/>
</dbReference>
<dbReference type="PIRSF" id="PIRSF000381">
    <property type="entry name" value="MetH"/>
    <property type="match status" value="1"/>
</dbReference>
<dbReference type="PROSITE" id="PS50974">
    <property type="entry name" value="ADOMET_ACTIVATION"/>
    <property type="match status" value="1"/>
</dbReference>
<protein>
    <recommendedName>
        <fullName evidence="7 20">Methionine synthase</fullName>
        <ecNumber evidence="6 20">2.1.1.13</ecNumber>
    </recommendedName>
    <alternativeName>
        <fullName evidence="19 21">5-methyltetrahydrofolate--homocysteine methyltransferase</fullName>
    </alternativeName>
</protein>
<dbReference type="SUPFAM" id="SSF56507">
    <property type="entry name" value="Methionine synthase activation domain-like"/>
    <property type="match status" value="1"/>
</dbReference>
<dbReference type="PANTHER" id="PTHR45833">
    <property type="entry name" value="METHIONINE SYNTHASE"/>
    <property type="match status" value="1"/>
</dbReference>
<keyword evidence="9 21" id="KW-0028">Amino-acid biosynthesis</keyword>
<feature type="binding site" evidence="23">
    <location>
        <position position="1138"/>
    </location>
    <ligand>
        <name>S-adenosyl-L-methionine</name>
        <dbReference type="ChEBI" id="CHEBI:59789"/>
    </ligand>
</feature>
<dbReference type="FunFam" id="3.20.20.330:FF:000001">
    <property type="entry name" value="Methionine synthase"/>
    <property type="match status" value="1"/>
</dbReference>
<dbReference type="UniPathway" id="UPA00051">
    <property type="reaction ID" value="UER00081"/>
</dbReference>
<dbReference type="InterPro" id="IPR003759">
    <property type="entry name" value="Cbl-bd_cap"/>
</dbReference>
<feature type="binding site" evidence="23">
    <location>
        <position position="874"/>
    </location>
    <ligand>
        <name>methylcob(III)alamin</name>
        <dbReference type="ChEBI" id="CHEBI:28115"/>
    </ligand>
</feature>
<evidence type="ECO:0000256" key="9">
    <source>
        <dbReference type="ARBA" id="ARBA00022605"/>
    </source>
</evidence>
<evidence type="ECO:0000256" key="13">
    <source>
        <dbReference type="ARBA" id="ARBA00022723"/>
    </source>
</evidence>
<comment type="domain">
    <text evidence="21">Modular enzyme with four functionally distinct domains. The isolated Hcy-binding domain catalyzes methyl transfer from free methylcobalamin to homocysteine. The Hcy-binding domain in association with the pterin-binding domain catalyzes the methylation of cob(I)alamin by methyltetrahydrofolate and the methylation of homocysteine. The B12-binding domain binds the cofactor. The AdoMet activation domain binds S-adenosyl-L-methionine. Under aerobic conditions cob(I)alamin can be converted to inactive cob(II)alamin. Reductive methylation by S-adenosyl-L-methionine and flavodoxin regenerates methylcobalamin.</text>
</comment>
<dbReference type="InterPro" id="IPR033706">
    <property type="entry name" value="Met_synthase_B12-bd"/>
</dbReference>
<dbReference type="PROSITE" id="PS51337">
    <property type="entry name" value="B12_BINDING_NTER"/>
    <property type="match status" value="1"/>
</dbReference>
<dbReference type="Gene3D" id="3.10.196.10">
    <property type="entry name" value="Vitamin B12-dependent methionine synthase, activation domain"/>
    <property type="match status" value="1"/>
</dbReference>
<dbReference type="KEGG" id="pnp:IJ22_21080"/>
<keyword evidence="10 21" id="KW-0846">Cobalamin</keyword>
<dbReference type="GO" id="GO:0005829">
    <property type="term" value="C:cytosol"/>
    <property type="evidence" value="ECO:0007669"/>
    <property type="project" value="TreeGrafter"/>
</dbReference>
<evidence type="ECO:0000256" key="21">
    <source>
        <dbReference type="PIRNR" id="PIRNR000381"/>
    </source>
</evidence>
<dbReference type="Pfam" id="PF02965">
    <property type="entry name" value="Met_synt_B12"/>
    <property type="match status" value="1"/>
</dbReference>
<reference evidence="26" key="1">
    <citation type="submission" date="2015-12" db="EMBL/GenBank/DDBJ databases">
        <title>Complete genome sequences of two moderately thermophilic Paenibacillus species.</title>
        <authorList>
            <person name="Butler R.III."/>
            <person name="Wang J."/>
            <person name="Stark B.C."/>
            <person name="Pombert J.-F."/>
        </authorList>
    </citation>
    <scope>NUCLEOTIDE SEQUENCE [LARGE SCALE GENOMIC DNA]</scope>
    <source>
        <strain evidence="26">32O-Y</strain>
    </source>
</reference>
<feature type="binding site" evidence="23">
    <location>
        <begin position="770"/>
        <end position="774"/>
    </location>
    <ligand>
        <name>methylcob(III)alamin</name>
        <dbReference type="ChEBI" id="CHEBI:28115"/>
    </ligand>
</feature>
<keyword evidence="14" id="KW-0677">Repeat</keyword>
<evidence type="ECO:0000256" key="14">
    <source>
        <dbReference type="ARBA" id="ARBA00022737"/>
    </source>
</evidence>
<dbReference type="PATRIC" id="fig|162209.4.peg.2235"/>
<comment type="similarity">
    <text evidence="5">Belongs to the vitamin-B12 dependent methionine synthase family.</text>
</comment>
<dbReference type="GO" id="GO:0008270">
    <property type="term" value="F:zinc ion binding"/>
    <property type="evidence" value="ECO:0007669"/>
    <property type="project" value="UniProtKB-UniRule"/>
</dbReference>
<dbReference type="InterPro" id="IPR036589">
    <property type="entry name" value="HCY_dom_sf"/>
</dbReference>
<dbReference type="InterPro" id="IPR004223">
    <property type="entry name" value="VitB12-dep_Met_synth_activ_dom"/>
</dbReference>
<dbReference type="InterPro" id="IPR000489">
    <property type="entry name" value="Pterin-binding_dom"/>
</dbReference>
<comment type="cofactor">
    <cofactor evidence="2 21 24">
        <name>Zn(2+)</name>
        <dbReference type="ChEBI" id="CHEBI:29105"/>
    </cofactor>
</comment>
<comment type="function">
    <text evidence="18 21">Catalyzes the transfer of a methyl group from methyl-cobalamin to homocysteine, yielding enzyme-bound cob(I)alamin and methionine. Subsequently, remethylates the cofactor using methyltetrahydrofolate.</text>
</comment>
<comment type="catalytic activity">
    <reaction evidence="1 21">
        <text>(6S)-5-methyl-5,6,7,8-tetrahydrofolate + L-homocysteine = (6S)-5,6,7,8-tetrahydrofolate + L-methionine</text>
        <dbReference type="Rhea" id="RHEA:11172"/>
        <dbReference type="ChEBI" id="CHEBI:18608"/>
        <dbReference type="ChEBI" id="CHEBI:57453"/>
        <dbReference type="ChEBI" id="CHEBI:57844"/>
        <dbReference type="ChEBI" id="CHEBI:58199"/>
        <dbReference type="EC" id="2.1.1.13"/>
    </reaction>
</comment>
<evidence type="ECO:0000256" key="18">
    <source>
        <dbReference type="ARBA" id="ARBA00025552"/>
    </source>
</evidence>
<dbReference type="InterPro" id="IPR011005">
    <property type="entry name" value="Dihydropteroate_synth-like_sf"/>
</dbReference>
<dbReference type="Pfam" id="PF02310">
    <property type="entry name" value="B12-binding"/>
    <property type="match status" value="1"/>
</dbReference>
<dbReference type="GO" id="GO:0050667">
    <property type="term" value="P:homocysteine metabolic process"/>
    <property type="evidence" value="ECO:0007669"/>
    <property type="project" value="TreeGrafter"/>
</dbReference>
<dbReference type="InterPro" id="IPR003726">
    <property type="entry name" value="HCY_dom"/>
</dbReference>
<dbReference type="CDD" id="cd02069">
    <property type="entry name" value="methionine_synthase_B12_BD"/>
    <property type="match status" value="1"/>
</dbReference>
<dbReference type="PROSITE" id="PS50970">
    <property type="entry name" value="HCY"/>
    <property type="match status" value="1"/>
</dbReference>
<keyword evidence="8 21" id="KW-0489">Methyltransferase</keyword>
<keyword evidence="16 21" id="KW-0486">Methionine biosynthesis</keyword>
<dbReference type="SUPFAM" id="SSF51717">
    <property type="entry name" value="Dihydropteroate synthetase-like"/>
    <property type="match status" value="1"/>
</dbReference>
<evidence type="ECO:0000256" key="17">
    <source>
        <dbReference type="ARBA" id="ARBA00023285"/>
    </source>
</evidence>
<feature type="binding site" evidence="22 24">
    <location>
        <position position="342"/>
    </location>
    <ligand>
        <name>Zn(2+)</name>
        <dbReference type="ChEBI" id="CHEBI:29105"/>
    </ligand>
</feature>
<dbReference type="Pfam" id="PF02574">
    <property type="entry name" value="S-methyl_trans"/>
    <property type="match status" value="1"/>
</dbReference>
<keyword evidence="12 21" id="KW-0949">S-adenosyl-L-methionine</keyword>
<feature type="binding site" evidence="22 24">
    <location>
        <position position="341"/>
    </location>
    <ligand>
        <name>Zn(2+)</name>
        <dbReference type="ChEBI" id="CHEBI:29105"/>
    </ligand>
</feature>
<dbReference type="PROSITE" id="PS50972">
    <property type="entry name" value="PTERIN_BINDING"/>
    <property type="match status" value="1"/>
</dbReference>
<dbReference type="GO" id="GO:0031419">
    <property type="term" value="F:cobalamin binding"/>
    <property type="evidence" value="ECO:0007669"/>
    <property type="project" value="UniProtKB-UniRule"/>
</dbReference>
<dbReference type="Proteomes" id="UP000061660">
    <property type="component" value="Chromosome"/>
</dbReference>
<dbReference type="GO" id="GO:0046653">
    <property type="term" value="P:tetrahydrofolate metabolic process"/>
    <property type="evidence" value="ECO:0007669"/>
    <property type="project" value="TreeGrafter"/>
</dbReference>
<reference evidence="25 26" key="2">
    <citation type="journal article" date="2016" name="Genome Announc.">
        <title>Complete Genome Sequences of Two Interactive Moderate Thermophiles, Paenibacillus napthalenovorans 32O-Y and Paenibacillus sp. 32O-W.</title>
        <authorList>
            <person name="Butler R.R.III."/>
            <person name="Wang J."/>
            <person name="Stark B.C."/>
            <person name="Pombert J.F."/>
        </authorList>
    </citation>
    <scope>NUCLEOTIDE SEQUENCE [LARGE SCALE GENOMIC DNA]</scope>
    <source>
        <strain evidence="25 26">32O-Y</strain>
    </source>
</reference>
<evidence type="ECO:0000256" key="10">
    <source>
        <dbReference type="ARBA" id="ARBA00022628"/>
    </source>
</evidence>
<evidence type="ECO:0000256" key="22">
    <source>
        <dbReference type="PIRSR" id="PIRSR000381-1"/>
    </source>
</evidence>
<evidence type="ECO:0000256" key="11">
    <source>
        <dbReference type="ARBA" id="ARBA00022679"/>
    </source>
</evidence>
<dbReference type="InterPro" id="IPR006158">
    <property type="entry name" value="Cobalamin-bd"/>
</dbReference>
<dbReference type="PROSITE" id="PS51332">
    <property type="entry name" value="B12_BINDING"/>
    <property type="match status" value="1"/>
</dbReference>
<evidence type="ECO:0000256" key="24">
    <source>
        <dbReference type="PROSITE-ProRule" id="PRU00333"/>
    </source>
</evidence>
<evidence type="ECO:0000256" key="23">
    <source>
        <dbReference type="PIRSR" id="PIRSR000381-2"/>
    </source>
</evidence>
<comment type="cofactor">
    <cofactor evidence="3 21 22">
        <name>methylcob(III)alamin</name>
        <dbReference type="ChEBI" id="CHEBI:28115"/>
    </cofactor>
</comment>
<accession>A0A0U2KZI3</accession>
<dbReference type="InterPro" id="IPR011822">
    <property type="entry name" value="MetH"/>
</dbReference>
<evidence type="ECO:0000256" key="16">
    <source>
        <dbReference type="ARBA" id="ARBA00023167"/>
    </source>
</evidence>
<dbReference type="SUPFAM" id="SSF52242">
    <property type="entry name" value="Cobalamin (vitamin B12)-binding domain"/>
    <property type="match status" value="1"/>
</dbReference>
<dbReference type="InterPro" id="IPR036594">
    <property type="entry name" value="Meth_synthase_dom"/>
</dbReference>
<dbReference type="SUPFAM" id="SSF82282">
    <property type="entry name" value="Homocysteine S-methyltransferase"/>
    <property type="match status" value="1"/>
</dbReference>
<evidence type="ECO:0000256" key="7">
    <source>
        <dbReference type="ARBA" id="ARBA00013998"/>
    </source>
</evidence>
<dbReference type="SUPFAM" id="SSF47644">
    <property type="entry name" value="Methionine synthase domain"/>
    <property type="match status" value="1"/>
</dbReference>
<dbReference type="PANTHER" id="PTHR45833:SF1">
    <property type="entry name" value="METHIONINE SYNTHASE"/>
    <property type="match status" value="1"/>
</dbReference>
<evidence type="ECO:0000256" key="5">
    <source>
        <dbReference type="ARBA" id="ARBA00010398"/>
    </source>
</evidence>
<organism evidence="25 26">
    <name type="scientific">Paenibacillus naphthalenovorans</name>
    <dbReference type="NCBI Taxonomy" id="162209"/>
    <lineage>
        <taxon>Bacteria</taxon>
        <taxon>Bacillati</taxon>
        <taxon>Bacillota</taxon>
        <taxon>Bacilli</taxon>
        <taxon>Bacillales</taxon>
        <taxon>Paenibacillaceae</taxon>
        <taxon>Paenibacillus</taxon>
    </lineage>
</organism>
<dbReference type="FunFam" id="3.20.20.20:FF:000017">
    <property type="entry name" value="Methionine synthase"/>
    <property type="match status" value="1"/>
</dbReference>
<dbReference type="AlphaFoldDB" id="A0A0U2KZI3"/>
<dbReference type="SMART" id="SM01018">
    <property type="entry name" value="B12-binding_2"/>
    <property type="match status" value="1"/>
</dbReference>
<evidence type="ECO:0000313" key="25">
    <source>
        <dbReference type="EMBL" id="ALS22482.1"/>
    </source>
</evidence>
<dbReference type="NCBIfam" id="TIGR02082">
    <property type="entry name" value="metH"/>
    <property type="match status" value="1"/>
</dbReference>
<evidence type="ECO:0000256" key="12">
    <source>
        <dbReference type="ARBA" id="ARBA00022691"/>
    </source>
</evidence>
<gene>
    <name evidence="25" type="ORF">IJ22_21080</name>
</gene>
<keyword evidence="13 21" id="KW-0479">Metal-binding</keyword>
<evidence type="ECO:0000256" key="4">
    <source>
        <dbReference type="ARBA" id="ARBA00005178"/>
    </source>
</evidence>
<dbReference type="Pfam" id="PF00809">
    <property type="entry name" value="Pterin_bind"/>
    <property type="match status" value="1"/>
</dbReference>